<sequence>MSSEVTPSLVVRAISSIELYQFCELLMEAANWFESRGEPLWKFDQITPHSLLANYRLDEMYMGYVAGKPVAAMVLNNRSGGIEVDVSIRRASLFMHKLTVARDFAGKGLAKLMVDWARRHAQKQGFSLLSLICNCRDERLRWTLSQFGFDEVEQVNAQHQLQRYFCLDLANCKVALEPSTQYSPRFNYTLLKENKPLLG</sequence>
<dbReference type="EMBL" id="BMDY01000002">
    <property type="protein sequence ID" value="GGA95277.1"/>
    <property type="molecule type" value="Genomic_DNA"/>
</dbReference>
<dbReference type="RefSeq" id="WP_055731529.1">
    <property type="nucleotide sequence ID" value="NZ_BMDY01000002.1"/>
</dbReference>
<name>A0ABQ1HY67_9ALTE</name>
<reference evidence="3" key="1">
    <citation type="journal article" date="2019" name="Int. J. Syst. Evol. Microbiol.">
        <title>The Global Catalogue of Microorganisms (GCM) 10K type strain sequencing project: providing services to taxonomists for standard genome sequencing and annotation.</title>
        <authorList>
            <consortium name="The Broad Institute Genomics Platform"/>
            <consortium name="The Broad Institute Genome Sequencing Center for Infectious Disease"/>
            <person name="Wu L."/>
            <person name="Ma J."/>
        </authorList>
    </citation>
    <scope>NUCLEOTIDE SEQUENCE [LARGE SCALE GENOMIC DNA]</scope>
    <source>
        <strain evidence="3">CGMCC 1.10131</strain>
    </source>
</reference>
<dbReference type="Pfam" id="PF00583">
    <property type="entry name" value="Acetyltransf_1"/>
    <property type="match status" value="1"/>
</dbReference>
<protein>
    <recommendedName>
        <fullName evidence="1">N-acetyltransferase domain-containing protein</fullName>
    </recommendedName>
</protein>
<gene>
    <name evidence="2" type="ORF">GCM10007414_05070</name>
</gene>
<dbReference type="Proteomes" id="UP000651977">
    <property type="component" value="Unassembled WGS sequence"/>
</dbReference>
<comment type="caution">
    <text evidence="2">The sequence shown here is derived from an EMBL/GenBank/DDBJ whole genome shotgun (WGS) entry which is preliminary data.</text>
</comment>
<evidence type="ECO:0000313" key="3">
    <source>
        <dbReference type="Proteomes" id="UP000651977"/>
    </source>
</evidence>
<evidence type="ECO:0000259" key="1">
    <source>
        <dbReference type="PROSITE" id="PS51186"/>
    </source>
</evidence>
<proteinExistence type="predicted"/>
<accession>A0ABQ1HY67</accession>
<dbReference type="SUPFAM" id="SSF55729">
    <property type="entry name" value="Acyl-CoA N-acyltransferases (Nat)"/>
    <property type="match status" value="1"/>
</dbReference>
<feature type="domain" description="N-acetyltransferase" evidence="1">
    <location>
        <begin position="9"/>
        <end position="170"/>
    </location>
</feature>
<dbReference type="InterPro" id="IPR000182">
    <property type="entry name" value="GNAT_dom"/>
</dbReference>
<organism evidence="2 3">
    <name type="scientific">Agarivorans gilvus</name>
    <dbReference type="NCBI Taxonomy" id="680279"/>
    <lineage>
        <taxon>Bacteria</taxon>
        <taxon>Pseudomonadati</taxon>
        <taxon>Pseudomonadota</taxon>
        <taxon>Gammaproteobacteria</taxon>
        <taxon>Alteromonadales</taxon>
        <taxon>Alteromonadaceae</taxon>
        <taxon>Agarivorans</taxon>
    </lineage>
</organism>
<dbReference type="Gene3D" id="3.40.630.30">
    <property type="match status" value="1"/>
</dbReference>
<dbReference type="InterPro" id="IPR016181">
    <property type="entry name" value="Acyl_CoA_acyltransferase"/>
</dbReference>
<evidence type="ECO:0000313" key="2">
    <source>
        <dbReference type="EMBL" id="GGA95277.1"/>
    </source>
</evidence>
<dbReference type="PROSITE" id="PS51186">
    <property type="entry name" value="GNAT"/>
    <property type="match status" value="1"/>
</dbReference>
<keyword evidence="3" id="KW-1185">Reference proteome</keyword>